<dbReference type="RefSeq" id="WP_013684164.1">
    <property type="nucleotide sequence ID" value="NC_015320.1"/>
</dbReference>
<dbReference type="Pfam" id="PF01145">
    <property type="entry name" value="Band_7"/>
    <property type="match status" value="1"/>
</dbReference>
<evidence type="ECO:0000313" key="4">
    <source>
        <dbReference type="Proteomes" id="UP000008136"/>
    </source>
</evidence>
<dbReference type="EMBL" id="CP002588">
    <property type="protein sequence ID" value="AEA47503.1"/>
    <property type="molecule type" value="Genomic_DNA"/>
</dbReference>
<evidence type="ECO:0000313" key="3">
    <source>
        <dbReference type="EMBL" id="AEA47503.1"/>
    </source>
</evidence>
<evidence type="ECO:0000256" key="1">
    <source>
        <dbReference type="SAM" id="Phobius"/>
    </source>
</evidence>
<proteinExistence type="predicted"/>
<evidence type="ECO:0000259" key="2">
    <source>
        <dbReference type="SMART" id="SM00244"/>
    </source>
</evidence>
<dbReference type="GO" id="GO:0016020">
    <property type="term" value="C:membrane"/>
    <property type="evidence" value="ECO:0007669"/>
    <property type="project" value="InterPro"/>
</dbReference>
<dbReference type="InterPro" id="IPR000163">
    <property type="entry name" value="Prohibitin"/>
</dbReference>
<feature type="transmembrane region" description="Helical" evidence="1">
    <location>
        <begin position="21"/>
        <end position="43"/>
    </location>
</feature>
<dbReference type="eggNOG" id="arCOG01915">
    <property type="taxonomic scope" value="Archaea"/>
</dbReference>
<keyword evidence="1" id="KW-0812">Transmembrane</keyword>
<reference evidence="3 4" key="1">
    <citation type="submission" date="2011-03" db="EMBL/GenBank/DDBJ databases">
        <title>The complete genome of Archaeoglobus veneficus SNP6.</title>
        <authorList>
            <consortium name="US DOE Joint Genome Institute (JGI-PGF)"/>
            <person name="Lucas S."/>
            <person name="Copeland A."/>
            <person name="Lapidus A."/>
            <person name="Bruce D."/>
            <person name="Goodwin L."/>
            <person name="Pitluck S."/>
            <person name="Kyrpides N."/>
            <person name="Mavromatis K."/>
            <person name="Pagani I."/>
            <person name="Ivanova N."/>
            <person name="Mikhailova N."/>
            <person name="Lu M."/>
            <person name="Detter J.C."/>
            <person name="Tapia R."/>
            <person name="Han C."/>
            <person name="Land M."/>
            <person name="Hauser L."/>
            <person name="Markowitz V."/>
            <person name="Cheng J.-F."/>
            <person name="Hugenholtz P."/>
            <person name="Woyke T."/>
            <person name="Wu D."/>
            <person name="Spring S."/>
            <person name="Brambilla E."/>
            <person name="Klenk H.-P."/>
            <person name="Eisen J.A."/>
        </authorList>
    </citation>
    <scope>NUCLEOTIDE SEQUENCE [LARGE SCALE GENOMIC DNA]</scope>
    <source>
        <strain>SNP6</strain>
    </source>
</reference>
<dbReference type="Gene3D" id="3.30.479.30">
    <property type="entry name" value="Band 7 domain"/>
    <property type="match status" value="1"/>
</dbReference>
<dbReference type="AlphaFoldDB" id="F2KP99"/>
<dbReference type="SUPFAM" id="SSF117892">
    <property type="entry name" value="Band 7/SPFH domain"/>
    <property type="match status" value="1"/>
</dbReference>
<sequence length="296" mass="33538">MEDYGSYSISIGERKRKIGKVWATVALILFVLAVVAASSIVVIDSTEVGVVKILGKVQDEELTEGVHIVTPFITEVIRMPIYEKTMELVGEKHIKALTTEGLPVYFDMAIQYKIEPTKASDVYKSLKNYEIWMENRIRAKARDIIAQYKADDLYTEHRTAVQAEFEKEIASEFEPYGIIVTAVLIRNIDLPESVENAIQAKIQAKQEAERMQFVVQKEKLEAERKKIEAEGIAEANKIIGQSLERNPLYLQWYYLKTLQELEGKEGDKIIIMPVPSSMIPGVNISEPVTTMILPTK</sequence>
<gene>
    <name evidence="3" type="ordered locus">Arcve_1501</name>
</gene>
<dbReference type="KEGG" id="ave:Arcve_1501"/>
<dbReference type="CDD" id="cd03401">
    <property type="entry name" value="SPFH_prohibitin"/>
    <property type="match status" value="1"/>
</dbReference>
<feature type="domain" description="Band 7" evidence="2">
    <location>
        <begin position="38"/>
        <end position="202"/>
    </location>
</feature>
<dbReference type="PANTHER" id="PTHR23222:SF0">
    <property type="entry name" value="PROHIBITIN 1"/>
    <property type="match status" value="1"/>
</dbReference>
<keyword evidence="4" id="KW-1185">Reference proteome</keyword>
<dbReference type="OrthoDB" id="141114at2157"/>
<dbReference type="HOGENOM" id="CLU_047969_4_1_2"/>
<organism evidence="3 4">
    <name type="scientific">Archaeoglobus veneficus (strain DSM 11195 / SNP6)</name>
    <dbReference type="NCBI Taxonomy" id="693661"/>
    <lineage>
        <taxon>Archaea</taxon>
        <taxon>Methanobacteriati</taxon>
        <taxon>Methanobacteriota</taxon>
        <taxon>Archaeoglobi</taxon>
        <taxon>Archaeoglobales</taxon>
        <taxon>Archaeoglobaceae</taxon>
        <taxon>Archaeoglobus</taxon>
    </lineage>
</organism>
<name>F2KP99_ARCVS</name>
<protein>
    <submittedName>
        <fullName evidence="3">Band 7 protein</fullName>
    </submittedName>
</protein>
<dbReference type="SMART" id="SM00244">
    <property type="entry name" value="PHB"/>
    <property type="match status" value="1"/>
</dbReference>
<accession>F2KP99</accession>
<dbReference type="InterPro" id="IPR036013">
    <property type="entry name" value="Band_7/SPFH_dom_sf"/>
</dbReference>
<keyword evidence="1" id="KW-1133">Transmembrane helix</keyword>
<dbReference type="Proteomes" id="UP000008136">
    <property type="component" value="Chromosome"/>
</dbReference>
<dbReference type="GeneID" id="10394625"/>
<dbReference type="STRING" id="693661.Arcve_1501"/>
<dbReference type="InterPro" id="IPR001107">
    <property type="entry name" value="Band_7"/>
</dbReference>
<keyword evidence="1" id="KW-0472">Membrane</keyword>
<dbReference type="PANTHER" id="PTHR23222">
    <property type="entry name" value="PROHIBITIN"/>
    <property type="match status" value="1"/>
</dbReference>